<comment type="caution">
    <text evidence="2">The sequence shown here is derived from an EMBL/GenBank/DDBJ whole genome shotgun (WGS) entry which is preliminary data.</text>
</comment>
<dbReference type="EMBL" id="CM004401">
    <property type="protein sequence ID" value="OAY28544.1"/>
    <property type="molecule type" value="Genomic_DNA"/>
</dbReference>
<organism evidence="2 3">
    <name type="scientific">Manihot esculenta</name>
    <name type="common">Cassava</name>
    <name type="synonym">Jatropha manihot</name>
    <dbReference type="NCBI Taxonomy" id="3983"/>
    <lineage>
        <taxon>Eukaryota</taxon>
        <taxon>Viridiplantae</taxon>
        <taxon>Streptophyta</taxon>
        <taxon>Embryophyta</taxon>
        <taxon>Tracheophyta</taxon>
        <taxon>Spermatophyta</taxon>
        <taxon>Magnoliopsida</taxon>
        <taxon>eudicotyledons</taxon>
        <taxon>Gunneridae</taxon>
        <taxon>Pentapetalae</taxon>
        <taxon>rosids</taxon>
        <taxon>fabids</taxon>
        <taxon>Malpighiales</taxon>
        <taxon>Euphorbiaceae</taxon>
        <taxon>Crotonoideae</taxon>
        <taxon>Manihoteae</taxon>
        <taxon>Manihot</taxon>
    </lineage>
</organism>
<gene>
    <name evidence="2" type="ORF">MANES_15G075000v8</name>
</gene>
<protein>
    <submittedName>
        <fullName evidence="2">Uncharacterized protein</fullName>
    </submittedName>
</protein>
<evidence type="ECO:0000313" key="3">
    <source>
        <dbReference type="Proteomes" id="UP000091857"/>
    </source>
</evidence>
<feature type="compositionally biased region" description="Basic and acidic residues" evidence="1">
    <location>
        <begin position="173"/>
        <end position="191"/>
    </location>
</feature>
<proteinExistence type="predicted"/>
<feature type="region of interest" description="Disordered" evidence="1">
    <location>
        <begin position="142"/>
        <end position="191"/>
    </location>
</feature>
<evidence type="ECO:0000313" key="2">
    <source>
        <dbReference type="EMBL" id="OAY28544.1"/>
    </source>
</evidence>
<accession>A0A2C9UE31</accession>
<dbReference type="Proteomes" id="UP000091857">
    <property type="component" value="Chromosome 15"/>
</dbReference>
<reference evidence="3" key="1">
    <citation type="journal article" date="2016" name="Nat. Biotechnol.">
        <title>Sequencing wild and cultivated cassava and related species reveals extensive interspecific hybridization and genetic diversity.</title>
        <authorList>
            <person name="Bredeson J.V."/>
            <person name="Lyons J.B."/>
            <person name="Prochnik S.E."/>
            <person name="Wu G.A."/>
            <person name="Ha C.M."/>
            <person name="Edsinger-Gonzales E."/>
            <person name="Grimwood J."/>
            <person name="Schmutz J."/>
            <person name="Rabbi I.Y."/>
            <person name="Egesi C."/>
            <person name="Nauluvula P."/>
            <person name="Lebot V."/>
            <person name="Ndunguru J."/>
            <person name="Mkamilo G."/>
            <person name="Bart R.S."/>
            <person name="Setter T.L."/>
            <person name="Gleadow R.M."/>
            <person name="Kulakow P."/>
            <person name="Ferguson M.E."/>
            <person name="Rounsley S."/>
            <person name="Rokhsar D.S."/>
        </authorList>
    </citation>
    <scope>NUCLEOTIDE SEQUENCE [LARGE SCALE GENOMIC DNA]</scope>
    <source>
        <strain evidence="3">cv. AM560-2</strain>
    </source>
</reference>
<evidence type="ECO:0000256" key="1">
    <source>
        <dbReference type="SAM" id="MobiDB-lite"/>
    </source>
</evidence>
<name>A0A2C9UE31_MANES</name>
<dbReference type="PANTHER" id="PTHR33974:SF25">
    <property type="entry name" value="SMALL PHOSPHATASE-LIKE PROTEIN 2, PUTATIVE-RELATED"/>
    <property type="match status" value="1"/>
</dbReference>
<feature type="region of interest" description="Disordered" evidence="1">
    <location>
        <begin position="1"/>
        <end position="42"/>
    </location>
</feature>
<dbReference type="Gramene" id="Manes.15G075000.1.v8.1">
    <property type="protein sequence ID" value="Manes.15G075000.1.v8.1.CDS"/>
    <property type="gene ID" value="Manes.15G075000.v8.1"/>
</dbReference>
<dbReference type="PANTHER" id="PTHR33974">
    <property type="entry name" value="VASCULAR-RELATED UNKNOWN PROTEIN 1-RELATED"/>
    <property type="match status" value="1"/>
</dbReference>
<dbReference type="OrthoDB" id="779856at2759"/>
<sequence length="219" mass="23797">MEDSVNSMRELVSSSSNERSCFVGDDYDDDEGGGGGGGHSFHEDSGWTTYLEDFFAKNNNNKQSNDINGENNCCLSYDNEATASLVSDAASLVMKKNDSVDYNDNNSEQEAAAAVGSRFSYSRLSFKKRKTKGALVGDDALEDTASSPVNSPKLNKNTTQRENLGISSPSLQDKGRGSTRQMEDKSEDLGFIGRESDSTELKKRGLCLVPLSMVVNYFG</sequence>
<feature type="compositionally biased region" description="Polar residues" evidence="1">
    <location>
        <begin position="1"/>
        <end position="19"/>
    </location>
</feature>
<dbReference type="GO" id="GO:0010089">
    <property type="term" value="P:xylem development"/>
    <property type="evidence" value="ECO:0007669"/>
    <property type="project" value="InterPro"/>
</dbReference>
<keyword evidence="3" id="KW-1185">Reference proteome</keyword>
<dbReference type="AlphaFoldDB" id="A0A2C9UE31"/>
<feature type="compositionally biased region" description="Polar residues" evidence="1">
    <location>
        <begin position="144"/>
        <end position="171"/>
    </location>
</feature>
<dbReference type="STRING" id="3983.A0A2C9UE31"/>
<dbReference type="InterPro" id="IPR039280">
    <property type="entry name" value="VUP"/>
</dbReference>